<comment type="caution">
    <text evidence="2">The sequence shown here is derived from an EMBL/GenBank/DDBJ whole genome shotgun (WGS) entry which is preliminary data.</text>
</comment>
<dbReference type="EMBL" id="CABFNP030000585">
    <property type="protein sequence ID" value="CAI6047731.1"/>
    <property type="molecule type" value="Genomic_DNA"/>
</dbReference>
<protein>
    <recommendedName>
        <fullName evidence="1">GH16 domain-containing protein</fullName>
    </recommendedName>
</protein>
<dbReference type="GO" id="GO:0004553">
    <property type="term" value="F:hydrolase activity, hydrolyzing O-glycosyl compounds"/>
    <property type="evidence" value="ECO:0007669"/>
    <property type="project" value="InterPro"/>
</dbReference>
<dbReference type="EMBL" id="CABFNP030000731">
    <property type="protein sequence ID" value="CAI6082549.1"/>
    <property type="molecule type" value="Genomic_DNA"/>
</dbReference>
<reference evidence="2" key="1">
    <citation type="submission" date="2023-01" db="EMBL/GenBank/DDBJ databases">
        <authorList>
            <person name="Piombo E."/>
        </authorList>
    </citation>
    <scope>NUCLEOTIDE SEQUENCE</scope>
</reference>
<sequence>MYFSKSITTTVMAAGLSAAMMVPNSVKRSPEPTFENGVYVVSSNAQFNNYVKFTFDGNKLPEGLFAADWRIDDNWSVNAENVAVKDGYLQLKVPGGQQKPYKCAQVDTTVTNILYASVRTVAILTKTPGVCNGMFFFQSDSQESDIEWLSDPNNGSDRGANHLWLTNQENDGDGKKTAIAVAPPSNPTTTEHEYRLDWTEGRVEWYVDGIKVAETDKDVPSVPGP</sequence>
<name>A0AA35LRZ8_9HYPO</name>
<evidence type="ECO:0000313" key="4">
    <source>
        <dbReference type="EMBL" id="CAI6091160.1"/>
    </source>
</evidence>
<feature type="domain" description="GH16" evidence="1">
    <location>
        <begin position="53"/>
        <end position="225"/>
    </location>
</feature>
<proteinExistence type="predicted"/>
<accession>A0AA35LRZ8</accession>
<dbReference type="Gene3D" id="2.60.120.200">
    <property type="match status" value="1"/>
</dbReference>
<dbReference type="InterPro" id="IPR000757">
    <property type="entry name" value="Beta-glucanase-like"/>
</dbReference>
<dbReference type="InterPro" id="IPR013320">
    <property type="entry name" value="ConA-like_dom_sf"/>
</dbReference>
<dbReference type="GO" id="GO:0005975">
    <property type="term" value="P:carbohydrate metabolic process"/>
    <property type="evidence" value="ECO:0007669"/>
    <property type="project" value="InterPro"/>
</dbReference>
<dbReference type="SUPFAM" id="SSF49899">
    <property type="entry name" value="Concanavalin A-like lectins/glucanases"/>
    <property type="match status" value="1"/>
</dbReference>
<organism evidence="2 5">
    <name type="scientific">Clonostachys chloroleuca</name>
    <dbReference type="NCBI Taxonomy" id="1926264"/>
    <lineage>
        <taxon>Eukaryota</taxon>
        <taxon>Fungi</taxon>
        <taxon>Dikarya</taxon>
        <taxon>Ascomycota</taxon>
        <taxon>Pezizomycotina</taxon>
        <taxon>Sordariomycetes</taxon>
        <taxon>Hypocreomycetidae</taxon>
        <taxon>Hypocreales</taxon>
        <taxon>Bionectriaceae</taxon>
        <taxon>Clonostachys</taxon>
    </lineage>
</organism>
<dbReference type="PANTHER" id="PTHR38121:SF2">
    <property type="entry name" value="ACYLTRANSFERASE 3 DOMAIN-CONTAINING PROTEIN"/>
    <property type="match status" value="1"/>
</dbReference>
<evidence type="ECO:0000259" key="1">
    <source>
        <dbReference type="PROSITE" id="PS51762"/>
    </source>
</evidence>
<dbReference type="PANTHER" id="PTHR38121">
    <property type="entry name" value="GH16 DOMAIN-CONTAINING PROTEIN"/>
    <property type="match status" value="1"/>
</dbReference>
<dbReference type="PROSITE" id="PS51762">
    <property type="entry name" value="GH16_2"/>
    <property type="match status" value="1"/>
</dbReference>
<dbReference type="Proteomes" id="UP001160390">
    <property type="component" value="Unassembled WGS sequence"/>
</dbReference>
<dbReference type="Pfam" id="PF00722">
    <property type="entry name" value="Glyco_hydro_16"/>
    <property type="match status" value="1"/>
</dbReference>
<dbReference type="CDD" id="cd00413">
    <property type="entry name" value="Glyco_hydrolase_16"/>
    <property type="match status" value="1"/>
</dbReference>
<gene>
    <name evidence="4" type="ORF">CCHLO57077_00019014</name>
    <name evidence="2" type="ORF">CCHLO57077_00019475</name>
    <name evidence="3" type="ORF">CCHLO57077_00019510</name>
</gene>
<dbReference type="EMBL" id="CABFNP030001094">
    <property type="protein sequence ID" value="CAI6091160.1"/>
    <property type="molecule type" value="Genomic_DNA"/>
</dbReference>
<evidence type="ECO:0000313" key="2">
    <source>
        <dbReference type="EMBL" id="CAI6047731.1"/>
    </source>
</evidence>
<keyword evidence="5" id="KW-1185">Reference proteome</keyword>
<dbReference type="AlphaFoldDB" id="A0AA35LRZ8"/>
<evidence type="ECO:0000313" key="5">
    <source>
        <dbReference type="Proteomes" id="UP001160390"/>
    </source>
</evidence>
<evidence type="ECO:0000313" key="3">
    <source>
        <dbReference type="EMBL" id="CAI6082549.1"/>
    </source>
</evidence>